<feature type="domain" description="Carbohydrate kinase PfkB" evidence="6">
    <location>
        <begin position="56"/>
        <end position="307"/>
    </location>
</feature>
<keyword evidence="2" id="KW-0808">Transferase</keyword>
<dbReference type="PANTHER" id="PTHR43085:SF1">
    <property type="entry name" value="PSEUDOURIDINE KINASE-RELATED"/>
    <property type="match status" value="1"/>
</dbReference>
<dbReference type="InterPro" id="IPR029056">
    <property type="entry name" value="Ribokinase-like"/>
</dbReference>
<sequence>MYVNLTLAPDELGPTITIGEILVEIMAKKQGEGFSEPLDLTGPYPSGAPAIFIDQCAKISGNAGMIGSVGDDDFGRVNIERLKKDGVDTSAITIDPLLPTGSAFVRYRNDGARDFVFNISTSAAGNIIKNRESESLIASAGHIHIMGTVLSIPGAWPLIEYAVEKIKRRGGTLSLDPNVRKEIKSDSVFSQRLSYLLSKTDLLLPSDEEILIVADTDDFDAALKYVFSAGVKEVVLKQGRDGATCYHHSGSVNHCSAFEVTEIDPTGAGDCFGGAYVGCLRLGMSTPQALVRANAAGARNVQFIGPMEGSASLQELEMFITDTPRRTGCK</sequence>
<organism evidence="7 8">
    <name type="scientific">Izhakiella australiensis</name>
    <dbReference type="NCBI Taxonomy" id="1926881"/>
    <lineage>
        <taxon>Bacteria</taxon>
        <taxon>Pseudomonadati</taxon>
        <taxon>Pseudomonadota</taxon>
        <taxon>Gammaproteobacteria</taxon>
        <taxon>Enterobacterales</taxon>
        <taxon>Erwiniaceae</taxon>
        <taxon>Izhakiella</taxon>
    </lineage>
</organism>
<gene>
    <name evidence="7" type="ORF">BTJ39_02795</name>
</gene>
<dbReference type="EMBL" id="MRUL01000001">
    <property type="protein sequence ID" value="OON42099.1"/>
    <property type="molecule type" value="Genomic_DNA"/>
</dbReference>
<dbReference type="SUPFAM" id="SSF53613">
    <property type="entry name" value="Ribokinase-like"/>
    <property type="match status" value="1"/>
</dbReference>
<dbReference type="GO" id="GO:0016301">
    <property type="term" value="F:kinase activity"/>
    <property type="evidence" value="ECO:0007669"/>
    <property type="project" value="UniProtKB-KW"/>
</dbReference>
<dbReference type="RefSeq" id="WP_078001130.1">
    <property type="nucleotide sequence ID" value="NZ_MRUL01000001.1"/>
</dbReference>
<keyword evidence="4 7" id="KW-0418">Kinase</keyword>
<evidence type="ECO:0000256" key="3">
    <source>
        <dbReference type="ARBA" id="ARBA00022741"/>
    </source>
</evidence>
<accession>A0A1S8YSH6</accession>
<dbReference type="PROSITE" id="PS00584">
    <property type="entry name" value="PFKB_KINASES_2"/>
    <property type="match status" value="1"/>
</dbReference>
<reference evidence="7 8" key="1">
    <citation type="submission" date="2016-12" db="EMBL/GenBank/DDBJ databases">
        <title>Izhakiella australiana sp. nov. of genus Izhakiella isolated from Australian desert.</title>
        <authorList>
            <person name="Ji M."/>
        </authorList>
    </citation>
    <scope>NUCLEOTIDE SEQUENCE [LARGE SCALE GENOMIC DNA]</scope>
    <source>
        <strain evidence="7 8">D4N98</strain>
    </source>
</reference>
<comment type="caution">
    <text evidence="7">The sequence shown here is derived from an EMBL/GenBank/DDBJ whole genome shotgun (WGS) entry which is preliminary data.</text>
</comment>
<keyword evidence="5" id="KW-0067">ATP-binding</keyword>
<dbReference type="Proteomes" id="UP000190667">
    <property type="component" value="Unassembled WGS sequence"/>
</dbReference>
<dbReference type="InterPro" id="IPR002173">
    <property type="entry name" value="Carboh/pur_kinase_PfkB_CS"/>
</dbReference>
<evidence type="ECO:0000256" key="1">
    <source>
        <dbReference type="ARBA" id="ARBA00010688"/>
    </source>
</evidence>
<dbReference type="InterPro" id="IPR011611">
    <property type="entry name" value="PfkB_dom"/>
</dbReference>
<evidence type="ECO:0000256" key="4">
    <source>
        <dbReference type="ARBA" id="ARBA00022777"/>
    </source>
</evidence>
<evidence type="ECO:0000313" key="7">
    <source>
        <dbReference type="EMBL" id="OON42099.1"/>
    </source>
</evidence>
<dbReference type="PANTHER" id="PTHR43085">
    <property type="entry name" value="HEXOKINASE FAMILY MEMBER"/>
    <property type="match status" value="1"/>
</dbReference>
<dbReference type="OrthoDB" id="9795789at2"/>
<dbReference type="InterPro" id="IPR050306">
    <property type="entry name" value="PfkB_Carbo_kinase"/>
</dbReference>
<dbReference type="GO" id="GO:0005524">
    <property type="term" value="F:ATP binding"/>
    <property type="evidence" value="ECO:0007669"/>
    <property type="project" value="UniProtKB-KW"/>
</dbReference>
<name>A0A1S8YSH6_9GAMM</name>
<dbReference type="Gene3D" id="3.40.1190.20">
    <property type="match status" value="1"/>
</dbReference>
<dbReference type="CDD" id="cd01166">
    <property type="entry name" value="KdgK"/>
    <property type="match status" value="1"/>
</dbReference>
<proteinExistence type="inferred from homology"/>
<dbReference type="Pfam" id="PF00294">
    <property type="entry name" value="PfkB"/>
    <property type="match status" value="1"/>
</dbReference>
<evidence type="ECO:0000256" key="5">
    <source>
        <dbReference type="ARBA" id="ARBA00022840"/>
    </source>
</evidence>
<keyword evidence="8" id="KW-1185">Reference proteome</keyword>
<dbReference type="STRING" id="1926881.BTJ39_02795"/>
<protein>
    <submittedName>
        <fullName evidence="7">Sugar kinase</fullName>
    </submittedName>
</protein>
<comment type="similarity">
    <text evidence="1">Belongs to the carbohydrate kinase PfkB family.</text>
</comment>
<dbReference type="AlphaFoldDB" id="A0A1S8YSH6"/>
<keyword evidence="3" id="KW-0547">Nucleotide-binding</keyword>
<evidence type="ECO:0000313" key="8">
    <source>
        <dbReference type="Proteomes" id="UP000190667"/>
    </source>
</evidence>
<evidence type="ECO:0000256" key="2">
    <source>
        <dbReference type="ARBA" id="ARBA00022679"/>
    </source>
</evidence>
<evidence type="ECO:0000259" key="6">
    <source>
        <dbReference type="Pfam" id="PF00294"/>
    </source>
</evidence>